<dbReference type="Proteomes" id="UP001236507">
    <property type="component" value="Unassembled WGS sequence"/>
</dbReference>
<protein>
    <recommendedName>
        <fullName evidence="4">DUF922 domain-containing protein</fullName>
    </recommendedName>
</protein>
<keyword evidence="1" id="KW-0732">Signal</keyword>
<keyword evidence="3" id="KW-1185">Reference proteome</keyword>
<name>A0ABT6Y6P0_9BACT</name>
<evidence type="ECO:0000313" key="3">
    <source>
        <dbReference type="Proteomes" id="UP001236507"/>
    </source>
</evidence>
<gene>
    <name evidence="2" type="ORF">QM524_08400</name>
</gene>
<evidence type="ECO:0000313" key="2">
    <source>
        <dbReference type="EMBL" id="MDI9859225.1"/>
    </source>
</evidence>
<dbReference type="EMBL" id="JASHIF010000007">
    <property type="protein sequence ID" value="MDI9859225.1"/>
    <property type="molecule type" value="Genomic_DNA"/>
</dbReference>
<sequence length="357" mass="41706">MKHLFFFMMCFVSPFCHFGQNLVKFVPLQTGEPPLTPTYFYIEKVSDIRNNASRIGHAFGADNTLLQLKPSISLSKYGRSFFNSSVRRDTLDYAITIHIKNLDIQEKIKDNMIHGECSIELAFSFTRAGTDVVFTSFKSKTLFKRSFGEYDNYQKMLERLFRRGAEHLNQWMSLNYDKNPILARSLVINILPDYRIDNPDKGDTLFWSPSRPLRWSDFHGKPPVFTSYSAQVFSNFEYIGDVKFSKGVLTANLQFKAYVLKSSSWNAHAGNSESALDHEQLHFDITKTIIEKFKEKARQITSVEDYDSEIQLLFIDMYRLMNKLQKKYDAETNHSINMIDQERWRMEVRNELRGYGI</sequence>
<comment type="caution">
    <text evidence="2">The sequence shown here is derived from an EMBL/GenBank/DDBJ whole genome shotgun (WGS) entry which is preliminary data.</text>
</comment>
<reference evidence="2 3" key="1">
    <citation type="submission" date="2023-05" db="EMBL/GenBank/DDBJ databases">
        <title>Novel species of genus Flectobacillus isolated from stream in China.</title>
        <authorList>
            <person name="Lu H."/>
        </authorList>
    </citation>
    <scope>NUCLEOTIDE SEQUENCE [LARGE SCALE GENOMIC DNA]</scope>
    <source>
        <strain evidence="2 3">KCTC 42575</strain>
    </source>
</reference>
<dbReference type="RefSeq" id="WP_283344213.1">
    <property type="nucleotide sequence ID" value="NZ_JASHIF010000007.1"/>
</dbReference>
<feature type="signal peptide" evidence="1">
    <location>
        <begin position="1"/>
        <end position="18"/>
    </location>
</feature>
<evidence type="ECO:0008006" key="4">
    <source>
        <dbReference type="Google" id="ProtNLM"/>
    </source>
</evidence>
<proteinExistence type="predicted"/>
<evidence type="ECO:0000256" key="1">
    <source>
        <dbReference type="SAM" id="SignalP"/>
    </source>
</evidence>
<accession>A0ABT6Y6P0</accession>
<feature type="chain" id="PRO_5046312729" description="DUF922 domain-containing protein" evidence="1">
    <location>
        <begin position="19"/>
        <end position="357"/>
    </location>
</feature>
<organism evidence="2 3">
    <name type="scientific">Flectobacillus roseus</name>
    <dbReference type="NCBI Taxonomy" id="502259"/>
    <lineage>
        <taxon>Bacteria</taxon>
        <taxon>Pseudomonadati</taxon>
        <taxon>Bacteroidota</taxon>
        <taxon>Cytophagia</taxon>
        <taxon>Cytophagales</taxon>
        <taxon>Flectobacillaceae</taxon>
        <taxon>Flectobacillus</taxon>
    </lineage>
</organism>